<dbReference type="Gene3D" id="3.30.70.660">
    <property type="entry name" value="Pseudouridine synthase I, catalytic domain, C-terminal subdomain"/>
    <property type="match status" value="1"/>
</dbReference>
<dbReference type="RefSeq" id="WP_080122382.1">
    <property type="nucleotide sequence ID" value="NZ_CP063062.1"/>
</dbReference>
<keyword evidence="2 4" id="KW-0819">tRNA processing</keyword>
<comment type="function">
    <text evidence="4">Formation of pseudouridine at positions 38, 39 and 40 in the anticodon stem and loop of transfer RNAs.</text>
</comment>
<organism evidence="9 10">
    <name type="scientific">Chlamydia suis</name>
    <dbReference type="NCBI Taxonomy" id="83559"/>
    <lineage>
        <taxon>Bacteria</taxon>
        <taxon>Pseudomonadati</taxon>
        <taxon>Chlamydiota</taxon>
        <taxon>Chlamydiia</taxon>
        <taxon>Chlamydiales</taxon>
        <taxon>Chlamydiaceae</taxon>
        <taxon>Chlamydia/Chlamydophila group</taxon>
        <taxon>Chlamydia</taxon>
    </lineage>
</organism>
<dbReference type="InterPro" id="IPR020095">
    <property type="entry name" value="PsdUridine_synth_TruA_C"/>
</dbReference>
<dbReference type="AlphaFoldDB" id="A0AAQ0ELZ0"/>
<evidence type="ECO:0000256" key="5">
    <source>
        <dbReference type="PIRSR" id="PIRSR001430-1"/>
    </source>
</evidence>
<proteinExistence type="inferred from homology"/>
<sequence>MTRKIVLRIAYQGTAYSGWQSQPNALSIQEVLETLLKKISGVRISVIASGRTDAGVHAQGQIAHFCCPDHPHFSDPAQIKRMLNALLPHDIVIRDVVATHQDFHSRFSAIAKEYHYTLSLLPKPLPHHRLFCFSPRHILHVERMREAAQYLVGTHDFASFANLGREYSSTVRTLYTLDLLEQEHLVTVVCKGSGFLYKMVRNILGALLDVSKGKYPPEHLLEMLEKKDRKKGPPSAPPYGLSLHHVCYPSPYQWFCTHEPNNDSSEGKQ</sequence>
<dbReference type="PANTHER" id="PTHR11142:SF0">
    <property type="entry name" value="TRNA PSEUDOURIDINE SYNTHASE-LIKE 1"/>
    <property type="match status" value="1"/>
</dbReference>
<dbReference type="InterPro" id="IPR020097">
    <property type="entry name" value="PsdUridine_synth_TruA_a/b_dom"/>
</dbReference>
<dbReference type="Proteomes" id="UP000825134">
    <property type="component" value="Chromosome"/>
</dbReference>
<comment type="caution">
    <text evidence="4">Lacks conserved residue(s) required for the propagation of feature annotation.</text>
</comment>
<evidence type="ECO:0000256" key="2">
    <source>
        <dbReference type="ARBA" id="ARBA00022694"/>
    </source>
</evidence>
<evidence type="ECO:0000256" key="4">
    <source>
        <dbReference type="HAMAP-Rule" id="MF_00171"/>
    </source>
</evidence>
<evidence type="ECO:0000256" key="7">
    <source>
        <dbReference type="RuleBase" id="RU003792"/>
    </source>
</evidence>
<evidence type="ECO:0000256" key="6">
    <source>
        <dbReference type="PIRSR" id="PIRSR001430-2"/>
    </source>
</evidence>
<comment type="similarity">
    <text evidence="1 4 7">Belongs to the tRNA pseudouridine synthase TruA family.</text>
</comment>
<evidence type="ECO:0000313" key="10">
    <source>
        <dbReference type="Proteomes" id="UP000825134"/>
    </source>
</evidence>
<evidence type="ECO:0000256" key="1">
    <source>
        <dbReference type="ARBA" id="ARBA00009375"/>
    </source>
</evidence>
<evidence type="ECO:0000256" key="3">
    <source>
        <dbReference type="ARBA" id="ARBA00023235"/>
    </source>
</evidence>
<name>A0AAQ0ELZ0_9CHLA</name>
<dbReference type="EC" id="5.4.99.12" evidence="4"/>
<accession>A0AAQ0ELZ0</accession>
<gene>
    <name evidence="4 9" type="primary">truA</name>
    <name evidence="9" type="ORF">INQ84_00290</name>
</gene>
<dbReference type="Pfam" id="PF01416">
    <property type="entry name" value="PseudoU_synth_1"/>
    <property type="match status" value="2"/>
</dbReference>
<dbReference type="PIRSF" id="PIRSF001430">
    <property type="entry name" value="tRNA_psdUrid_synth"/>
    <property type="match status" value="1"/>
</dbReference>
<dbReference type="PANTHER" id="PTHR11142">
    <property type="entry name" value="PSEUDOURIDYLATE SYNTHASE"/>
    <property type="match status" value="1"/>
</dbReference>
<dbReference type="NCBIfam" id="TIGR00071">
    <property type="entry name" value="hisT_truA"/>
    <property type="match status" value="1"/>
</dbReference>
<protein>
    <recommendedName>
        <fullName evidence="4">tRNA pseudouridine synthase A</fullName>
        <ecNumber evidence="4">5.4.99.12</ecNumber>
    </recommendedName>
    <alternativeName>
        <fullName evidence="4">tRNA pseudouridine(38-40) synthase</fullName>
    </alternativeName>
    <alternativeName>
        <fullName evidence="4">tRNA pseudouridylate synthase I</fullName>
    </alternativeName>
    <alternativeName>
        <fullName evidence="4">tRNA-uridine isomerase I</fullName>
    </alternativeName>
</protein>
<dbReference type="CDD" id="cd02570">
    <property type="entry name" value="PseudoU_synth_EcTruA"/>
    <property type="match status" value="1"/>
</dbReference>
<reference evidence="9" key="1">
    <citation type="journal article" date="2021" name="Front. Microbiol.">
        <title>Generation of Tetracycline and Rifamycin Resistant Chlamydia Suis Recombinants.</title>
        <authorList>
            <person name="Marti H."/>
            <person name="Bommana S."/>
            <person name="Read T.D."/>
            <person name="Pesch T."/>
            <person name="Prahauser B."/>
            <person name="Dean D."/>
            <person name="Borel N."/>
        </authorList>
    </citation>
    <scope>NUCLEOTIDE SEQUENCE</scope>
    <source>
        <strain evidence="9">208.1</strain>
    </source>
</reference>
<keyword evidence="3 4" id="KW-0413">Isomerase</keyword>
<feature type="binding site" evidence="4 6">
    <location>
        <position position="114"/>
    </location>
    <ligand>
        <name>substrate</name>
    </ligand>
</feature>
<dbReference type="GO" id="GO:0160147">
    <property type="term" value="F:tRNA pseudouridine(38-40) synthase activity"/>
    <property type="evidence" value="ECO:0007669"/>
    <property type="project" value="UniProtKB-EC"/>
</dbReference>
<comment type="subunit">
    <text evidence="4">Homodimer.</text>
</comment>
<feature type="active site" description="Nucleophile" evidence="4 5">
    <location>
        <position position="53"/>
    </location>
</feature>
<feature type="domain" description="Pseudouridine synthase I TruA alpha/beta" evidence="8">
    <location>
        <begin position="147"/>
        <end position="249"/>
    </location>
</feature>
<dbReference type="GO" id="GO:0031119">
    <property type="term" value="P:tRNA pseudouridine synthesis"/>
    <property type="evidence" value="ECO:0007669"/>
    <property type="project" value="UniProtKB-UniRule"/>
</dbReference>
<dbReference type="Gene3D" id="3.30.70.580">
    <property type="entry name" value="Pseudouridine synthase I, catalytic domain, N-terminal subdomain"/>
    <property type="match status" value="1"/>
</dbReference>
<dbReference type="InterPro" id="IPR020094">
    <property type="entry name" value="TruA/RsuA/RluB/E/F_N"/>
</dbReference>
<evidence type="ECO:0000259" key="8">
    <source>
        <dbReference type="Pfam" id="PF01416"/>
    </source>
</evidence>
<dbReference type="SUPFAM" id="SSF55120">
    <property type="entry name" value="Pseudouridine synthase"/>
    <property type="match status" value="1"/>
</dbReference>
<evidence type="ECO:0000313" key="9">
    <source>
        <dbReference type="EMBL" id="QYC74450.1"/>
    </source>
</evidence>
<dbReference type="EMBL" id="CP063185">
    <property type="protein sequence ID" value="QYC74450.1"/>
    <property type="molecule type" value="Genomic_DNA"/>
</dbReference>
<dbReference type="InterPro" id="IPR020103">
    <property type="entry name" value="PsdUridine_synth_cat_dom_sf"/>
</dbReference>
<dbReference type="HAMAP" id="MF_00171">
    <property type="entry name" value="TruA"/>
    <property type="match status" value="1"/>
</dbReference>
<dbReference type="GO" id="GO:0003723">
    <property type="term" value="F:RNA binding"/>
    <property type="evidence" value="ECO:0007669"/>
    <property type="project" value="InterPro"/>
</dbReference>
<dbReference type="InterPro" id="IPR001406">
    <property type="entry name" value="PsdUridine_synth_TruA"/>
</dbReference>
<comment type="catalytic activity">
    <reaction evidence="4 7">
        <text>uridine(38/39/40) in tRNA = pseudouridine(38/39/40) in tRNA</text>
        <dbReference type="Rhea" id="RHEA:22376"/>
        <dbReference type="Rhea" id="RHEA-COMP:10085"/>
        <dbReference type="Rhea" id="RHEA-COMP:10087"/>
        <dbReference type="ChEBI" id="CHEBI:65314"/>
        <dbReference type="ChEBI" id="CHEBI:65315"/>
        <dbReference type="EC" id="5.4.99.12"/>
    </reaction>
</comment>
<feature type="domain" description="Pseudouridine synthase I TruA alpha/beta" evidence="8">
    <location>
        <begin position="10"/>
        <end position="107"/>
    </location>
</feature>
<dbReference type="FunFam" id="3.30.70.580:FF:000001">
    <property type="entry name" value="tRNA pseudouridine synthase A"/>
    <property type="match status" value="1"/>
</dbReference>